<organism evidence="2 3">
    <name type="scientific">Dendrobium thyrsiflorum</name>
    <name type="common">Pinecone-like raceme dendrobium</name>
    <name type="synonym">Orchid</name>
    <dbReference type="NCBI Taxonomy" id="117978"/>
    <lineage>
        <taxon>Eukaryota</taxon>
        <taxon>Viridiplantae</taxon>
        <taxon>Streptophyta</taxon>
        <taxon>Embryophyta</taxon>
        <taxon>Tracheophyta</taxon>
        <taxon>Spermatophyta</taxon>
        <taxon>Magnoliopsida</taxon>
        <taxon>Liliopsida</taxon>
        <taxon>Asparagales</taxon>
        <taxon>Orchidaceae</taxon>
        <taxon>Epidendroideae</taxon>
        <taxon>Malaxideae</taxon>
        <taxon>Dendrobiinae</taxon>
        <taxon>Dendrobium</taxon>
    </lineage>
</organism>
<dbReference type="AlphaFoldDB" id="A0ABD0UJ02"/>
<dbReference type="Pfam" id="PF02519">
    <property type="entry name" value="Auxin_inducible"/>
    <property type="match status" value="1"/>
</dbReference>
<sequence length="175" mass="19411">MAVPRKWAPSTSFYINVIFFCFHPPLPHPSNSPPSEFGHSPAMAKNGKLKKLRCMIKRWNSSSRIGRSGGGGSDRSLEDDTWHAASFHGDDVPAGFHPVYVGKSRRRYIVNCDLVEHPLFQNLVERSDSGADAGGGVGDTVVGCEVVLFEHLLWMLENADPQPDSLDELVHFYEC</sequence>
<dbReference type="InterPro" id="IPR003676">
    <property type="entry name" value="SAUR_fam"/>
</dbReference>
<evidence type="ECO:0000313" key="3">
    <source>
        <dbReference type="Proteomes" id="UP001552299"/>
    </source>
</evidence>
<dbReference type="PANTHER" id="PTHR35296:SF8">
    <property type="entry name" value="SMALL AUXIN-UP RNA-RELATED"/>
    <property type="match status" value="1"/>
</dbReference>
<reference evidence="2 3" key="1">
    <citation type="journal article" date="2024" name="Plant Biotechnol. J.">
        <title>Dendrobium thyrsiflorum genome and its molecular insights into genes involved in important horticultural traits.</title>
        <authorList>
            <person name="Chen B."/>
            <person name="Wang J.Y."/>
            <person name="Zheng P.J."/>
            <person name="Li K.L."/>
            <person name="Liang Y.M."/>
            <person name="Chen X.F."/>
            <person name="Zhang C."/>
            <person name="Zhao X."/>
            <person name="He X."/>
            <person name="Zhang G.Q."/>
            <person name="Liu Z.J."/>
            <person name="Xu Q."/>
        </authorList>
    </citation>
    <scope>NUCLEOTIDE SEQUENCE [LARGE SCALE GENOMIC DNA]</scope>
    <source>
        <strain evidence="2">GZMU011</strain>
    </source>
</reference>
<accession>A0ABD0UJ02</accession>
<gene>
    <name evidence="2" type="ORF">M5K25_018568</name>
</gene>
<comment type="caution">
    <text evidence="2">The sequence shown here is derived from an EMBL/GenBank/DDBJ whole genome shotgun (WGS) entry which is preliminary data.</text>
</comment>
<name>A0ABD0UJ02_DENTH</name>
<keyword evidence="3" id="KW-1185">Reference proteome</keyword>
<dbReference type="EMBL" id="JANQDX010000014">
    <property type="protein sequence ID" value="KAL0912586.1"/>
    <property type="molecule type" value="Genomic_DNA"/>
</dbReference>
<evidence type="ECO:0000256" key="1">
    <source>
        <dbReference type="ARBA" id="ARBA00006974"/>
    </source>
</evidence>
<dbReference type="PANTHER" id="PTHR35296">
    <property type="entry name" value="EXPRESSED PROTEIN"/>
    <property type="match status" value="1"/>
</dbReference>
<evidence type="ECO:0000313" key="2">
    <source>
        <dbReference type="EMBL" id="KAL0912586.1"/>
    </source>
</evidence>
<dbReference type="Proteomes" id="UP001552299">
    <property type="component" value="Unassembled WGS sequence"/>
</dbReference>
<comment type="similarity">
    <text evidence="1">Belongs to the ARG7 family.</text>
</comment>
<proteinExistence type="inferred from homology"/>
<protein>
    <submittedName>
        <fullName evidence="2">Uncharacterized protein</fullName>
    </submittedName>
</protein>